<keyword evidence="2" id="KW-0238">DNA-binding</keyword>
<dbReference type="GO" id="GO:0003700">
    <property type="term" value="F:DNA-binding transcription factor activity"/>
    <property type="evidence" value="ECO:0007669"/>
    <property type="project" value="InterPro"/>
</dbReference>
<keyword evidence="3" id="KW-0804">Transcription</keyword>
<keyword evidence="1" id="KW-0805">Transcription regulation</keyword>
<dbReference type="Pfam" id="PF00581">
    <property type="entry name" value="Rhodanese"/>
    <property type="match status" value="1"/>
</dbReference>
<dbReference type="GO" id="GO:0003677">
    <property type="term" value="F:DNA binding"/>
    <property type="evidence" value="ECO:0007669"/>
    <property type="project" value="UniProtKB-KW"/>
</dbReference>
<keyword evidence="7" id="KW-1185">Reference proteome</keyword>
<evidence type="ECO:0000256" key="1">
    <source>
        <dbReference type="ARBA" id="ARBA00023015"/>
    </source>
</evidence>
<dbReference type="InterPro" id="IPR036390">
    <property type="entry name" value="WH_DNA-bd_sf"/>
</dbReference>
<dbReference type="SMART" id="SM00450">
    <property type="entry name" value="RHOD"/>
    <property type="match status" value="1"/>
</dbReference>
<dbReference type="PROSITE" id="PS50987">
    <property type="entry name" value="HTH_ARSR_2"/>
    <property type="match status" value="1"/>
</dbReference>
<dbReference type="NCBIfam" id="NF033788">
    <property type="entry name" value="HTH_metalloreg"/>
    <property type="match status" value="1"/>
</dbReference>
<sequence>MTPRPARTFKNAAYGHLARVGKALASPARLEILELLAQAPASVDALASEVGQSVANTSHHLQALKRAHLVRSERQGVQRIYHLADEDVAGLLRQLQAVAAHHVGELQELTRAYFEGGEGLEALDGPALLEKLRADEVTLIDVRPEHEYLAGHLPGALSMPLSELETRLESLPRGRTIVAYCRGPYCTFSAEAVSRLRARGYDARRSEVSVQDAVLLGGGAR</sequence>
<reference evidence="6 7" key="1">
    <citation type="submission" date="2018-05" db="EMBL/GenBank/DDBJ databases">
        <title>Lujinxingia marina gen. nov. sp. nov., a new facultative anaerobic member of the class Deltaproteobacteria, and proposal of Lujinxingaceae fam. nov.</title>
        <authorList>
            <person name="Li C.-M."/>
        </authorList>
    </citation>
    <scope>NUCLEOTIDE SEQUENCE [LARGE SCALE GENOMIC DNA]</scope>
    <source>
        <strain evidence="6 7">B210</strain>
    </source>
</reference>
<organism evidence="6 7">
    <name type="scientific">Lujinxingia litoralis</name>
    <dbReference type="NCBI Taxonomy" id="2211119"/>
    <lineage>
        <taxon>Bacteria</taxon>
        <taxon>Deltaproteobacteria</taxon>
        <taxon>Bradymonadales</taxon>
        <taxon>Lujinxingiaceae</taxon>
        <taxon>Lujinxingia</taxon>
    </lineage>
</organism>
<dbReference type="Pfam" id="PF01022">
    <property type="entry name" value="HTH_5"/>
    <property type="match status" value="1"/>
</dbReference>
<dbReference type="Gene3D" id="1.10.10.10">
    <property type="entry name" value="Winged helix-like DNA-binding domain superfamily/Winged helix DNA-binding domain"/>
    <property type="match status" value="1"/>
</dbReference>
<dbReference type="PANTHER" id="PTHR43132">
    <property type="entry name" value="ARSENICAL RESISTANCE OPERON REPRESSOR ARSR-RELATED"/>
    <property type="match status" value="1"/>
</dbReference>
<dbReference type="InterPro" id="IPR001763">
    <property type="entry name" value="Rhodanese-like_dom"/>
</dbReference>
<proteinExistence type="predicted"/>
<evidence type="ECO:0000259" key="5">
    <source>
        <dbReference type="PROSITE" id="PS50987"/>
    </source>
</evidence>
<dbReference type="InterPro" id="IPR051011">
    <property type="entry name" value="Metal_resp_trans_reg"/>
</dbReference>
<evidence type="ECO:0000313" key="7">
    <source>
        <dbReference type="Proteomes" id="UP000249169"/>
    </source>
</evidence>
<dbReference type="SMART" id="SM00418">
    <property type="entry name" value="HTH_ARSR"/>
    <property type="match status" value="1"/>
</dbReference>
<evidence type="ECO:0000313" key="6">
    <source>
        <dbReference type="EMBL" id="RAL20669.1"/>
    </source>
</evidence>
<comment type="caution">
    <text evidence="6">The sequence shown here is derived from an EMBL/GenBank/DDBJ whole genome shotgun (WGS) entry which is preliminary data.</text>
</comment>
<dbReference type="CDD" id="cd00158">
    <property type="entry name" value="RHOD"/>
    <property type="match status" value="1"/>
</dbReference>
<feature type="domain" description="HTH arsR-type" evidence="5">
    <location>
        <begin position="9"/>
        <end position="103"/>
    </location>
</feature>
<dbReference type="SUPFAM" id="SSF52821">
    <property type="entry name" value="Rhodanese/Cell cycle control phosphatase"/>
    <property type="match status" value="1"/>
</dbReference>
<feature type="domain" description="Rhodanese" evidence="4">
    <location>
        <begin position="133"/>
        <end position="219"/>
    </location>
</feature>
<dbReference type="Gene3D" id="3.40.250.10">
    <property type="entry name" value="Rhodanese-like domain"/>
    <property type="match status" value="1"/>
</dbReference>
<dbReference type="RefSeq" id="WP_111730761.1">
    <property type="nucleotide sequence ID" value="NZ_QHKO01000008.1"/>
</dbReference>
<gene>
    <name evidence="6" type="ORF">DL240_15235</name>
</gene>
<dbReference type="InterPro" id="IPR036873">
    <property type="entry name" value="Rhodanese-like_dom_sf"/>
</dbReference>
<dbReference type="PROSITE" id="PS50206">
    <property type="entry name" value="RHODANESE_3"/>
    <property type="match status" value="1"/>
</dbReference>
<name>A0A328C3Z7_9DELT</name>
<dbReference type="AlphaFoldDB" id="A0A328C3Z7"/>
<protein>
    <submittedName>
        <fullName evidence="6">ArsR family transcriptional regulator</fullName>
    </submittedName>
</protein>
<evidence type="ECO:0000256" key="2">
    <source>
        <dbReference type="ARBA" id="ARBA00023125"/>
    </source>
</evidence>
<dbReference type="Proteomes" id="UP000249169">
    <property type="component" value="Unassembled WGS sequence"/>
</dbReference>
<dbReference type="EMBL" id="QHKO01000008">
    <property type="protein sequence ID" value="RAL20669.1"/>
    <property type="molecule type" value="Genomic_DNA"/>
</dbReference>
<dbReference type="InterPro" id="IPR001845">
    <property type="entry name" value="HTH_ArsR_DNA-bd_dom"/>
</dbReference>
<dbReference type="CDD" id="cd00090">
    <property type="entry name" value="HTH_ARSR"/>
    <property type="match status" value="1"/>
</dbReference>
<evidence type="ECO:0000256" key="3">
    <source>
        <dbReference type="ARBA" id="ARBA00023163"/>
    </source>
</evidence>
<dbReference type="InterPro" id="IPR036388">
    <property type="entry name" value="WH-like_DNA-bd_sf"/>
</dbReference>
<dbReference type="SUPFAM" id="SSF46785">
    <property type="entry name" value="Winged helix' DNA-binding domain"/>
    <property type="match status" value="1"/>
</dbReference>
<dbReference type="InterPro" id="IPR011991">
    <property type="entry name" value="ArsR-like_HTH"/>
</dbReference>
<dbReference type="PRINTS" id="PR00778">
    <property type="entry name" value="HTHARSR"/>
</dbReference>
<evidence type="ECO:0000259" key="4">
    <source>
        <dbReference type="PROSITE" id="PS50206"/>
    </source>
</evidence>
<dbReference type="PANTHER" id="PTHR43132:SF8">
    <property type="entry name" value="HTH-TYPE TRANSCRIPTIONAL REGULATOR KMTR"/>
    <property type="match status" value="1"/>
</dbReference>
<dbReference type="OrthoDB" id="9776795at2"/>
<accession>A0A328C3Z7</accession>